<feature type="compositionally biased region" description="Polar residues" evidence="1">
    <location>
        <begin position="2418"/>
        <end position="2431"/>
    </location>
</feature>
<evidence type="ECO:0000313" key="2">
    <source>
        <dbReference type="EMBL" id="KAL1489437.1"/>
    </source>
</evidence>
<dbReference type="Proteomes" id="UP001566132">
    <property type="component" value="Unassembled WGS sequence"/>
</dbReference>
<sequence>MYKLLYVNIAKSSHFTGARLVHSRRYHSNRSQLATNCNTKKILDDIPEVNEQENSYVENPMPSSSKDLAAVSITPKLSTYKMEKPQTRTAMHVVKDYSKFYAGNCTISNLSSSNISKRNHHVYSIFNLSGTKRFLSHFSLRKNMTDNAKENYRRALRDLYDIQASKSKFQFKSQNMCLNPGFIVEESIAKSEKRKNRATKLDITYPTHTFKHNWALSKRFRIREGGSDQKAFELNTEDKFKIRKKIMKKKFSPKVITYPTMVKPLKKNRLPLEAFLKKETPEKKVEIKLPQQKIVAVKGSLDVSCDLENDSHDCDKIEKEFNLLIKNHPTIENASNEAKMKLKAKFIQLLLKSARSSTCTDLSNKESLNSDAQELQKVRDELKHMVDVVKDIEEPQETVSHIPMHPSVETAPNNQLKETYSKRVWTNDTNKDELNVDDVCVKERADSGLIIKDFVKERTPATYENHEEEAPKLSNAVTKIQSSPEENMDKLKLERENLMKQLENLDMKFSAKTGEKIKKILKRDFNLQEQKASRLTTEKVSYKEPLSSRPKITLKTKNQPWTEKSRQDSTKTSLYHTKKKDSSDGDSINREINGKTINKEQNDTNQLSEKVQNHMLAMTSSLRNRLEEPTKVEALNEAARLRTAISLKQRRQEEKRKEFEAMKNKIHLLPSNKVQDVTPRIDKTLDRLKEKIEIAKLSKKKIEDMTAQLRPEIKKKIVNKKMAIDNAANVETMKNDGRIREPSENKRKSEEKSVHLYNDSQIHDDKRKLEQEQKDKQEQLEKNEIFKKQIEICIPLRKLEIKKHIHLVSDETDKNNFTEIKKEETDKNEEIKRSQKVQHGCTHSPISNENSEATEKKGVVACKNNIFLKSLKISSKTILPQDKFDDIVNERLIIDDITEMENLEEDLSKNICLESEGAVLKSGDEIFFVQDKDEKKDNILTAPTLSTYDSWNNKLSVDDNAMLVDTNNEIDEVIKKINDLKLMFKTQHSDIMDQKSLDNKRIPPQQQVPTEKDKKENTDKLKELKHAILRPIVHCSNRDKDSKNGNLQVINFGQIKKEVCACPDYASELNNQELDKKIHTYFGKKYCMEQNAKSCSKTDLEALKLVKEKNVVSPAGKQFQDNYKKLVKSLQNRPSSCSSVTIEMEKDEDLAKKTSNNRRSSSWPAKNSSKIKLQAVESKTKYSSWSSQNYKSFAKSVTTVKRMTTSKSENVLKKVTAESSVKTDDPPKIKTNTVKQKKKPLSSSCMVNENLRQKDPIGILHIILPKKGSLSSTKNTQNNFVRNEKSEVTCEKIERPANITAPSAKTPNEKQKKLSETKKKRAIFQILQDGEIFIIKKSEDIHKQASPEHSKTENVPINEEAESNSNFAGENDDSGYCTKKVVATVQQIQVKPDKKQLRFEVDLPNLLESRHEIDSHKAKIETIFDKNGSLRFREEQKLHRFNKFLISKRRSSDDFHTSSVKETLSNKNCGQMVDKQLENKIRNIEKELVKRRRNMELKCKQINKITGILGAKVIPKIEQGAIVKASSYGNIVRRLTKSKIDEKQEKVSETQMTNEITIGCNHNNAGNTKCSNVPHKIITVDLHKRSLYCLKEAKNDTPQKKLKIVEKSPETILKKQSMYTIEESKEGDIAMMKPQTLNSKLEKESLYTLKDSAENADVKLATSVLQNMSTKLNELNTPLINTMDSKIHKQPLTKNEKIVSKKSAKPEKPYESIHNPEQKLLNTPMQYENLVQMKQQMAPIRTEELELTEKNQDLVVKIVSADRLGEEIKIWSSKIFNTKWSQNMQDSIRQQSEKGNSDSKTKKEITEIAPKADDLSGINALECKSGDLRKEVYKQRRKHDTIQQNHRSKKEKVEELNKVAKQLLKKQERNKWEDPGLRSKNDGKLIHNVAKDDERPISKAEFLKQQRQKKRQKLNDYIKPKKNSQEVIVLEDLSKKEQSKRQKETDGEPFKRSSNSLDITNLIKKQQSVKAIKQQDKKQKKTDDEPLKASHNSLDLENSIKKKQSVKAIEQQDNYEIKLPPKVLTNLEKADKNKERLKNDEIESPYHHSKESIDFKNLNNEIEKYFQKRCASSKSTNEIKPILTKKCTLPEKVQQECKHILKNDSRYPQLSSEILDFKITQMATLITKNLKLVETETPTKIGKRTKSLSEADCAFEHKTEIEKMIELKRKNKMKRRRLLKMESKEKLTSNMSIDKQESWNKSNIVKEETFSLTLLPQLKKQAQKTSCKKLFLPLKRPQQDNGKCLESTTLDIPVKELVPGEHLNIEKKILPLIPEKKYHQLENAYATKENFLPMVKKFEGVEVTEEEKNKIINFRFELLKKLNEEFSKQLKQENVKNEINLTDAKNYLDKDMNRIRITVKKNIIKKKNKGDLMGPFKPLSPDEDVKNGPRWYSTNFDNGNNNDNSDRHLEAKQKETSDTMNNKLSSVNDCDNPNVEEEGCSNDFDIKEAVPEAFECPSSQLEESLRENLYYQYHKSSFADLNQFLAQKRTYSNNEKVDSSNEECK</sequence>
<feature type="compositionally biased region" description="Basic and acidic residues" evidence="1">
    <location>
        <begin position="824"/>
        <end position="833"/>
    </location>
</feature>
<feature type="compositionally biased region" description="Basic and acidic residues" evidence="1">
    <location>
        <begin position="1932"/>
        <end position="1951"/>
    </location>
</feature>
<keyword evidence="3" id="KW-1185">Reference proteome</keyword>
<feature type="region of interest" description="Disordered" evidence="1">
    <location>
        <begin position="824"/>
        <end position="852"/>
    </location>
</feature>
<feature type="region of interest" description="Disordered" evidence="1">
    <location>
        <begin position="2370"/>
        <end position="2435"/>
    </location>
</feature>
<feature type="region of interest" description="Disordered" evidence="1">
    <location>
        <begin position="1932"/>
        <end position="1999"/>
    </location>
</feature>
<comment type="caution">
    <text evidence="2">The sequence shown here is derived from an EMBL/GenBank/DDBJ whole genome shotgun (WGS) entry which is preliminary data.</text>
</comment>
<feature type="region of interest" description="Disordered" evidence="1">
    <location>
        <begin position="732"/>
        <end position="775"/>
    </location>
</feature>
<feature type="region of interest" description="Disordered" evidence="1">
    <location>
        <begin position="1148"/>
        <end position="1170"/>
    </location>
</feature>
<feature type="compositionally biased region" description="Basic and acidic residues" evidence="1">
    <location>
        <begin position="1973"/>
        <end position="1988"/>
    </location>
</feature>
<feature type="compositionally biased region" description="Basic and acidic residues" evidence="1">
    <location>
        <begin position="761"/>
        <end position="775"/>
    </location>
</feature>
<feature type="compositionally biased region" description="Basic and acidic residues" evidence="1">
    <location>
        <begin position="1307"/>
        <end position="1317"/>
    </location>
</feature>
<feature type="region of interest" description="Disordered" evidence="1">
    <location>
        <begin position="993"/>
        <end position="1017"/>
    </location>
</feature>
<evidence type="ECO:0000256" key="1">
    <source>
        <dbReference type="SAM" id="MobiDB-lite"/>
    </source>
</evidence>
<feature type="compositionally biased region" description="Polar residues" evidence="1">
    <location>
        <begin position="1952"/>
        <end position="1969"/>
    </location>
</feature>
<evidence type="ECO:0000313" key="3">
    <source>
        <dbReference type="Proteomes" id="UP001566132"/>
    </source>
</evidence>
<name>A0ABD1E684_HYPHA</name>
<feature type="region of interest" description="Disordered" evidence="1">
    <location>
        <begin position="533"/>
        <end position="605"/>
    </location>
</feature>
<feature type="compositionally biased region" description="Polar residues" evidence="1">
    <location>
        <begin position="1153"/>
        <end position="1170"/>
    </location>
</feature>
<feature type="compositionally biased region" description="Basic and acidic residues" evidence="1">
    <location>
        <begin position="580"/>
        <end position="602"/>
    </location>
</feature>
<dbReference type="EMBL" id="JBDJPC010000012">
    <property type="protein sequence ID" value="KAL1489437.1"/>
    <property type="molecule type" value="Genomic_DNA"/>
</dbReference>
<protein>
    <submittedName>
        <fullName evidence="2">Uncharacterized protein</fullName>
    </submittedName>
</protein>
<feature type="region of interest" description="Disordered" evidence="1">
    <location>
        <begin position="1295"/>
        <end position="1318"/>
    </location>
</feature>
<gene>
    <name evidence="2" type="ORF">ABEB36_014332</name>
</gene>
<feature type="compositionally biased region" description="Basic and acidic residues" evidence="1">
    <location>
        <begin position="2404"/>
        <end position="2417"/>
    </location>
</feature>
<accession>A0ABD1E684</accession>
<feature type="compositionally biased region" description="Basic and acidic residues" evidence="1">
    <location>
        <begin position="733"/>
        <end position="754"/>
    </location>
</feature>
<reference evidence="2 3" key="1">
    <citation type="submission" date="2024-05" db="EMBL/GenBank/DDBJ databases">
        <title>Genetic variation in Jamaican populations of the coffee berry borer (Hypothenemus hampei).</title>
        <authorList>
            <person name="Errbii M."/>
            <person name="Myrie A."/>
        </authorList>
    </citation>
    <scope>NUCLEOTIDE SEQUENCE [LARGE SCALE GENOMIC DNA]</scope>
    <source>
        <strain evidence="2">JA-Hopewell-2020-01-JO</strain>
        <tissue evidence="2">Whole body</tissue>
    </source>
</reference>
<proteinExistence type="predicted"/>
<organism evidence="2 3">
    <name type="scientific">Hypothenemus hampei</name>
    <name type="common">Coffee berry borer</name>
    <dbReference type="NCBI Taxonomy" id="57062"/>
    <lineage>
        <taxon>Eukaryota</taxon>
        <taxon>Metazoa</taxon>
        <taxon>Ecdysozoa</taxon>
        <taxon>Arthropoda</taxon>
        <taxon>Hexapoda</taxon>
        <taxon>Insecta</taxon>
        <taxon>Pterygota</taxon>
        <taxon>Neoptera</taxon>
        <taxon>Endopterygota</taxon>
        <taxon>Coleoptera</taxon>
        <taxon>Polyphaga</taxon>
        <taxon>Cucujiformia</taxon>
        <taxon>Curculionidae</taxon>
        <taxon>Scolytinae</taxon>
        <taxon>Hypothenemus</taxon>
    </lineage>
</organism>
<feature type="region of interest" description="Disordered" evidence="1">
    <location>
        <begin position="1832"/>
        <end position="1855"/>
    </location>
</feature>